<dbReference type="PANTHER" id="PTHR43169:SF2">
    <property type="entry name" value="NAD_GMP SYNTHASE DOMAIN-CONTAINING PROTEIN"/>
    <property type="match status" value="1"/>
</dbReference>
<accession>A0A832YT44</accession>
<sequence length="274" mass="32190">MLMEKYRKLKEYFKGKITIVSYSGGMDSLLVSLMSKYHSIYTLALTINNGFFLEDTINRAVELAKKYDINHKVVNINYLKNRRIISQINKNLDNRCYICKRYMAEALIKERDNLKKGNELNNIPKGNLDTKNIIVVDGTNYDDLFEDRPGIRAYREYNIRSPLAELKIVKRDVRDMLNYMKVPIPKEDSCLATRILNPPINEKKLKMVNEAEDFLNSFLKINGYLRVRLFHDIGIIEVNRDEIYKIVDIINFEIISKKFKNIGFKKCTLRIDNI</sequence>
<dbReference type="SUPFAM" id="SSF52402">
    <property type="entry name" value="Adenine nucleotide alpha hydrolases-like"/>
    <property type="match status" value="1"/>
</dbReference>
<dbReference type="InterPro" id="IPR018317">
    <property type="entry name" value="QueC"/>
</dbReference>
<evidence type="ECO:0000313" key="1">
    <source>
        <dbReference type="EMBL" id="HIP17610.1"/>
    </source>
</evidence>
<dbReference type="Gene3D" id="3.40.50.620">
    <property type="entry name" value="HUPs"/>
    <property type="match status" value="1"/>
</dbReference>
<keyword evidence="1" id="KW-0808">Transferase</keyword>
<organism evidence="1 2">
    <name type="scientific">Methanothermococcus okinawensis</name>
    <dbReference type="NCBI Taxonomy" id="155863"/>
    <lineage>
        <taxon>Archaea</taxon>
        <taxon>Methanobacteriati</taxon>
        <taxon>Methanobacteriota</taxon>
        <taxon>Methanomada group</taxon>
        <taxon>Methanococci</taxon>
        <taxon>Methanococcales</taxon>
        <taxon>Methanococcaceae</taxon>
        <taxon>Methanothermococcus</taxon>
    </lineage>
</organism>
<comment type="caution">
    <text evidence="1">The sequence shown here is derived from an EMBL/GenBank/DDBJ whole genome shotgun (WGS) entry which is preliminary data.</text>
</comment>
<protein>
    <submittedName>
        <fullName evidence="1">ATP-dependent sacrificial sulfur transferase LarE</fullName>
    </submittedName>
</protein>
<proteinExistence type="predicted"/>
<dbReference type="InterPro" id="IPR052188">
    <property type="entry name" value="Ni-pincer_cofactor_biosynth"/>
</dbReference>
<dbReference type="Proteomes" id="UP000605144">
    <property type="component" value="Unassembled WGS sequence"/>
</dbReference>
<dbReference type="Pfam" id="PF06508">
    <property type="entry name" value="QueC"/>
    <property type="match status" value="1"/>
</dbReference>
<dbReference type="EMBL" id="DQSV01000093">
    <property type="protein sequence ID" value="HIP17610.1"/>
    <property type="molecule type" value="Genomic_DNA"/>
</dbReference>
<dbReference type="GO" id="GO:0016783">
    <property type="term" value="F:sulfurtransferase activity"/>
    <property type="evidence" value="ECO:0007669"/>
    <property type="project" value="InterPro"/>
</dbReference>
<name>A0A832YT44_9EURY</name>
<dbReference type="PIRSF" id="PIRSF006661">
    <property type="entry name" value="PP-lp_UCP006661"/>
    <property type="match status" value="1"/>
</dbReference>
<dbReference type="NCBIfam" id="TIGR00268">
    <property type="entry name" value="ATP-dependent sacrificial sulfur transferase LarE"/>
    <property type="match status" value="1"/>
</dbReference>
<evidence type="ECO:0000313" key="2">
    <source>
        <dbReference type="Proteomes" id="UP000605144"/>
    </source>
</evidence>
<dbReference type="InterPro" id="IPR005232">
    <property type="entry name" value="LarE"/>
</dbReference>
<dbReference type="InterPro" id="IPR014729">
    <property type="entry name" value="Rossmann-like_a/b/a_fold"/>
</dbReference>
<gene>
    <name evidence="1" type="primary">larE</name>
    <name evidence="1" type="ORF">EYG76_04880</name>
</gene>
<reference evidence="1" key="1">
    <citation type="journal article" date="2020" name="ISME J.">
        <title>Gammaproteobacteria mediating utilization of methyl-, sulfur- and petroleum organic compounds in deep ocean hydrothermal plumes.</title>
        <authorList>
            <person name="Zhou Z."/>
            <person name="Liu Y."/>
            <person name="Pan J."/>
            <person name="Cron B.R."/>
            <person name="Toner B.M."/>
            <person name="Anantharaman K."/>
            <person name="Breier J.A."/>
            <person name="Dick G.J."/>
            <person name="Li M."/>
        </authorList>
    </citation>
    <scope>NUCLEOTIDE SEQUENCE</scope>
    <source>
        <strain evidence="1">SZUA-1385</strain>
    </source>
</reference>
<dbReference type="AlphaFoldDB" id="A0A832YT44"/>
<dbReference type="PANTHER" id="PTHR43169">
    <property type="entry name" value="EXSB FAMILY PROTEIN"/>
    <property type="match status" value="1"/>
</dbReference>